<dbReference type="GO" id="GO:0030975">
    <property type="term" value="F:thiamine binding"/>
    <property type="evidence" value="ECO:0007669"/>
    <property type="project" value="TreeGrafter"/>
</dbReference>
<dbReference type="SUPFAM" id="SSF53850">
    <property type="entry name" value="Periplasmic binding protein-like II"/>
    <property type="match status" value="1"/>
</dbReference>
<dbReference type="AlphaFoldDB" id="A0A4R1I3V1"/>
<dbReference type="Gene3D" id="3.40.190.10">
    <property type="entry name" value="Periplasmic binding protein-like II"/>
    <property type="match status" value="2"/>
</dbReference>
<dbReference type="GO" id="GO:0030288">
    <property type="term" value="C:outer membrane-bounded periplasmic space"/>
    <property type="evidence" value="ECO:0007669"/>
    <property type="project" value="TreeGrafter"/>
</dbReference>
<keyword evidence="5" id="KW-1185">Reference proteome</keyword>
<evidence type="ECO:0000256" key="1">
    <source>
        <dbReference type="ARBA" id="ARBA00022729"/>
    </source>
</evidence>
<dbReference type="GO" id="GO:0030976">
    <property type="term" value="F:thiamine pyrophosphate binding"/>
    <property type="evidence" value="ECO:0007669"/>
    <property type="project" value="TreeGrafter"/>
</dbReference>
<keyword evidence="2" id="KW-0574">Periplasm</keyword>
<comment type="caution">
    <text evidence="4">The sequence shown here is derived from an EMBL/GenBank/DDBJ whole genome shotgun (WGS) entry which is preliminary data.</text>
</comment>
<proteinExistence type="predicted"/>
<dbReference type="GO" id="GO:0015888">
    <property type="term" value="P:thiamine transport"/>
    <property type="evidence" value="ECO:0007669"/>
    <property type="project" value="TreeGrafter"/>
</dbReference>
<keyword evidence="1 3" id="KW-0732">Signal</keyword>
<dbReference type="PRINTS" id="PR00909">
    <property type="entry name" value="SPERMDNBNDNG"/>
</dbReference>
<gene>
    <name evidence="4" type="ORF">EV667_2329</name>
</gene>
<sequence>MTRCLSYLLSGTFLAALAVGPAGAQESLVVAAFGGKHGQTLQKCVIDTFTAKTGIKVTVDQGVSSVTVAKLKQQKGNQSLDVIWLDGEVSQAAEAEGVFQDIDPAQVPNIANIIPEAVHKNKDGKITGLDDYYYSVGIVYNEDEVKQAPTSWFDLWKPEYEGLSTWPSMSDGSGPPMLVYVAELLGGGVNNLKPGVDKMKELEVAAYYDSGGNASNILSRKEAIIGVLDSGAVWSLADANPFKVGFTIPKEGGLASGTRLHLIKPSEAAYAFINHALTSDAQKCFVENYFYGPSVKDIELSEKARARLPWGPNGSIKDLRFSDANAINANRQEIVDAWNRDVLGRR</sequence>
<accession>A0A4R1I3V1</accession>
<dbReference type="InterPro" id="IPR006059">
    <property type="entry name" value="SBP"/>
</dbReference>
<evidence type="ECO:0000313" key="5">
    <source>
        <dbReference type="Proteomes" id="UP000295030"/>
    </source>
</evidence>
<dbReference type="Proteomes" id="UP000295030">
    <property type="component" value="Unassembled WGS sequence"/>
</dbReference>
<dbReference type="PANTHER" id="PTHR30006">
    <property type="entry name" value="THIAMINE-BINDING PERIPLASMIC PROTEIN-RELATED"/>
    <property type="match status" value="1"/>
</dbReference>
<reference evidence="4 5" key="1">
    <citation type="submission" date="2019-03" db="EMBL/GenBank/DDBJ databases">
        <title>Genomic Encyclopedia of Type Strains, Phase IV (KMG-IV): sequencing the most valuable type-strain genomes for metagenomic binning, comparative biology and taxonomic classification.</title>
        <authorList>
            <person name="Goeker M."/>
        </authorList>
    </citation>
    <scope>NUCLEOTIDE SEQUENCE [LARGE SCALE GENOMIC DNA]</scope>
    <source>
        <strain evidence="4 5">DSM 101</strain>
    </source>
</reference>
<feature type="chain" id="PRO_5020491164" evidence="3">
    <location>
        <begin position="25"/>
        <end position="346"/>
    </location>
</feature>
<dbReference type="InterPro" id="IPR001188">
    <property type="entry name" value="Sperm_putr-bd"/>
</dbReference>
<evidence type="ECO:0000313" key="4">
    <source>
        <dbReference type="EMBL" id="TCK28325.1"/>
    </source>
</evidence>
<organism evidence="4 5">
    <name type="scientific">Ancylobacter aquaticus</name>
    <dbReference type="NCBI Taxonomy" id="100"/>
    <lineage>
        <taxon>Bacteria</taxon>
        <taxon>Pseudomonadati</taxon>
        <taxon>Pseudomonadota</taxon>
        <taxon>Alphaproteobacteria</taxon>
        <taxon>Hyphomicrobiales</taxon>
        <taxon>Xanthobacteraceae</taxon>
        <taxon>Ancylobacter</taxon>
    </lineage>
</organism>
<dbReference type="CDD" id="cd13589">
    <property type="entry name" value="PBP2_polyamine_RpCGA009"/>
    <property type="match status" value="1"/>
</dbReference>
<dbReference type="GO" id="GO:0015846">
    <property type="term" value="P:polyamine transport"/>
    <property type="evidence" value="ECO:0007669"/>
    <property type="project" value="InterPro"/>
</dbReference>
<evidence type="ECO:0000256" key="2">
    <source>
        <dbReference type="ARBA" id="ARBA00022764"/>
    </source>
</evidence>
<dbReference type="Pfam" id="PF13416">
    <property type="entry name" value="SBP_bac_8"/>
    <property type="match status" value="1"/>
</dbReference>
<evidence type="ECO:0000256" key="3">
    <source>
        <dbReference type="SAM" id="SignalP"/>
    </source>
</evidence>
<dbReference type="EMBL" id="SMFY01000002">
    <property type="protein sequence ID" value="TCK28325.1"/>
    <property type="molecule type" value="Genomic_DNA"/>
</dbReference>
<name>A0A4R1I3V1_ANCAQ</name>
<protein>
    <submittedName>
        <fullName evidence="4">Putative spermidine/putrescine transport system substrate-binding protein</fullName>
    </submittedName>
</protein>
<feature type="signal peptide" evidence="3">
    <location>
        <begin position="1"/>
        <end position="24"/>
    </location>
</feature>
<dbReference type="GO" id="GO:0019808">
    <property type="term" value="F:polyamine binding"/>
    <property type="evidence" value="ECO:0007669"/>
    <property type="project" value="InterPro"/>
</dbReference>
<dbReference type="PANTHER" id="PTHR30006:SF2">
    <property type="entry name" value="ABC TRANSPORTER SUBSTRATE-BINDING PROTEIN"/>
    <property type="match status" value="1"/>
</dbReference>
<dbReference type="RefSeq" id="WP_131835484.1">
    <property type="nucleotide sequence ID" value="NZ_SMFY01000002.1"/>
</dbReference>
<dbReference type="OrthoDB" id="9766989at2"/>